<evidence type="ECO:0000313" key="5">
    <source>
        <dbReference type="EMBL" id="QHT74455.1"/>
    </source>
</evidence>
<keyword evidence="2" id="KW-0547">Nucleotide-binding</keyword>
<evidence type="ECO:0000259" key="4">
    <source>
        <dbReference type="SMART" id="SM00382"/>
    </source>
</evidence>
<dbReference type="SMART" id="SM00382">
    <property type="entry name" value="AAA"/>
    <property type="match status" value="1"/>
</dbReference>
<proteinExistence type="inferred from homology"/>
<dbReference type="FunFam" id="3.40.50.300:FF:000216">
    <property type="entry name" value="Type VII secretion ATPase EccA"/>
    <property type="match status" value="1"/>
</dbReference>
<dbReference type="InterPro" id="IPR027417">
    <property type="entry name" value="P-loop_NTPase"/>
</dbReference>
<dbReference type="EMBL" id="MN739850">
    <property type="protein sequence ID" value="QHT74455.1"/>
    <property type="molecule type" value="Genomic_DNA"/>
</dbReference>
<name>A0A6C0H2S9_9ZZZZ</name>
<dbReference type="GO" id="GO:0005524">
    <property type="term" value="F:ATP binding"/>
    <property type="evidence" value="ECO:0007669"/>
    <property type="project" value="UniProtKB-KW"/>
</dbReference>
<dbReference type="PANTHER" id="PTHR43392">
    <property type="entry name" value="AAA-TYPE ATPASE FAMILY PROTEIN / ANKYRIN REPEAT FAMILY PROTEIN"/>
    <property type="match status" value="1"/>
</dbReference>
<sequence>MYRSKKFIDYLDEQGKKTNCQQLDFVIANSVIENHFLQGKLNTHSYVGKPSLITKNKPKPSLIDTSSSNFYDNLSTSLWNLTNKPSFETSYSLWQKEHDAMMSIKSLVMSSSPSLLPEDASASLAVVKTSKHNIDVSVNTISDLLSIIHANAYEESVEYNIDLKSLHNIKTELCKLDNMIGMNSMKQSILNQLVYFIQELHVGKDSSDFKHTVLYGPPGTGKTEVAKIIGNMYSKMGILKNNYFKKVTRNDLIAGYLGQTAIKTKKVIDECLGGVLFIDEAYSLANNSENDSYSKECLDILCESLSDHKNDLMVIIAGYEEELTHTFFKANKGLESRFIWRFTMEPYTSKELTSIFKKMVEEQGWVFLENNEVHESWFEKNKASFKNFGRDMELLLTYTKISHGRRVYGKDSDCRKKISKEDLQGGYDMLLSNRKIKEQPYFMHTIYT</sequence>
<evidence type="ECO:0000256" key="2">
    <source>
        <dbReference type="ARBA" id="ARBA00022741"/>
    </source>
</evidence>
<dbReference type="SUPFAM" id="SSF52540">
    <property type="entry name" value="P-loop containing nucleoside triphosphate hydrolases"/>
    <property type="match status" value="1"/>
</dbReference>
<dbReference type="Gene3D" id="3.40.50.300">
    <property type="entry name" value="P-loop containing nucleotide triphosphate hydrolases"/>
    <property type="match status" value="1"/>
</dbReference>
<dbReference type="InterPro" id="IPR003593">
    <property type="entry name" value="AAA+_ATPase"/>
</dbReference>
<evidence type="ECO:0000256" key="1">
    <source>
        <dbReference type="ARBA" id="ARBA00010378"/>
    </source>
</evidence>
<dbReference type="InterPro" id="IPR000641">
    <property type="entry name" value="CbxX/CfxQ"/>
</dbReference>
<dbReference type="AlphaFoldDB" id="A0A6C0H2S9"/>
<dbReference type="PRINTS" id="PR00819">
    <property type="entry name" value="CBXCFQXSUPER"/>
</dbReference>
<protein>
    <recommendedName>
        <fullName evidence="4">AAA+ ATPase domain-containing protein</fullName>
    </recommendedName>
</protein>
<dbReference type="Pfam" id="PF00004">
    <property type="entry name" value="AAA"/>
    <property type="match status" value="1"/>
</dbReference>
<reference evidence="5" key="1">
    <citation type="journal article" date="2020" name="Nature">
        <title>Giant virus diversity and host interactions through global metagenomics.</title>
        <authorList>
            <person name="Schulz F."/>
            <person name="Roux S."/>
            <person name="Paez-Espino D."/>
            <person name="Jungbluth S."/>
            <person name="Walsh D.A."/>
            <person name="Denef V.J."/>
            <person name="McMahon K.D."/>
            <person name="Konstantinidis K.T."/>
            <person name="Eloe-Fadrosh E.A."/>
            <person name="Kyrpides N.C."/>
            <person name="Woyke T."/>
        </authorList>
    </citation>
    <scope>NUCLEOTIDE SEQUENCE</scope>
    <source>
        <strain evidence="5">GVMAG-M-3300023179-59</strain>
    </source>
</reference>
<organism evidence="5">
    <name type="scientific">viral metagenome</name>
    <dbReference type="NCBI Taxonomy" id="1070528"/>
    <lineage>
        <taxon>unclassified sequences</taxon>
        <taxon>metagenomes</taxon>
        <taxon>organismal metagenomes</taxon>
    </lineage>
</organism>
<dbReference type="InterPro" id="IPR050773">
    <property type="entry name" value="CbxX/CfxQ_RuBisCO_ESX"/>
</dbReference>
<comment type="similarity">
    <text evidence="1">Belongs to the CbxX/CfxQ family.</text>
</comment>
<evidence type="ECO:0000256" key="3">
    <source>
        <dbReference type="ARBA" id="ARBA00022840"/>
    </source>
</evidence>
<keyword evidence="3" id="KW-0067">ATP-binding</keyword>
<dbReference type="InterPro" id="IPR003959">
    <property type="entry name" value="ATPase_AAA_core"/>
</dbReference>
<dbReference type="GO" id="GO:0016887">
    <property type="term" value="F:ATP hydrolysis activity"/>
    <property type="evidence" value="ECO:0007669"/>
    <property type="project" value="InterPro"/>
</dbReference>
<feature type="domain" description="AAA+ ATPase" evidence="4">
    <location>
        <begin position="208"/>
        <end position="327"/>
    </location>
</feature>
<dbReference type="PANTHER" id="PTHR43392:SF2">
    <property type="entry name" value="AAA-TYPE ATPASE FAMILY PROTEIN _ ANKYRIN REPEAT FAMILY PROTEIN"/>
    <property type="match status" value="1"/>
</dbReference>
<dbReference type="CDD" id="cd00009">
    <property type="entry name" value="AAA"/>
    <property type="match status" value="1"/>
</dbReference>
<accession>A0A6C0H2S9</accession>